<feature type="chain" id="PRO_5016486573" description="Post-GPI attachment to proteins factor 3" evidence="7">
    <location>
        <begin position="28"/>
        <end position="408"/>
    </location>
</feature>
<sequence length="408" mass="48334">MEKNKHTIPMKLYYLLLLAVPIAASEGDRLPGFQDCLLQCEKLMDCNHATILEHIEAQQQLAEENIEPVAHPVKPPEKRDTRSINEREELPQYSLKDFQGNYRLSWITRTVFLWDCMLDCDYKCQQFVTNQRELSGLPMVQFYGKWPFTRILGITEIMLTIFSIGNYYTNFNSLTKILTQYNKNYKSGNDSFIIYKQYIYLIVGSLVGWAFSTLFHMRDTSLTETLDYFGAAMIMLLNFNAISIRYFRLFTPSKRKQRLIFQSSLAVIFVFHCIKLHNKWDYQYNTYFNLSFGIMAMVLWVAHAMRVRNIHTKDFRMYNNSMQLLPFETKLLSKLNYLSLSESKYIPILPVLLNLWLLVGMSFELLDFSPWLRLLDAHAIWHLFTIIPPMFWYDWNIWDIELMKLTGV</sequence>
<comment type="similarity">
    <text evidence="7">Belongs to the PGAP3 family.</text>
</comment>
<keyword evidence="3 7" id="KW-0812">Transmembrane</keyword>
<keyword evidence="4 7" id="KW-0732">Signal</keyword>
<dbReference type="PANTHER" id="PTHR13148:SF0">
    <property type="entry name" value="POST-GPI ATTACHMENT TO PROTEINS FACTOR 3"/>
    <property type="match status" value="1"/>
</dbReference>
<dbReference type="GO" id="GO:0016788">
    <property type="term" value="F:hydrolase activity, acting on ester bonds"/>
    <property type="evidence" value="ECO:0007669"/>
    <property type="project" value="TreeGrafter"/>
</dbReference>
<comment type="function">
    <text evidence="7">Involved in the lipid remodeling steps of GPI-anchor maturation.</text>
</comment>
<keyword evidence="5 7" id="KW-1133">Transmembrane helix</keyword>
<dbReference type="RefSeq" id="XP_015465779.1">
    <property type="nucleotide sequence ID" value="XM_015613381.1"/>
</dbReference>
<evidence type="ECO:0000313" key="8">
    <source>
        <dbReference type="EMBL" id="KRZ99676.1"/>
    </source>
</evidence>
<reference evidence="8 9" key="1">
    <citation type="submission" date="2015-11" db="EMBL/GenBank/DDBJ databases">
        <title>The genome of Debaryomyces fabryi.</title>
        <authorList>
            <person name="Tafer H."/>
            <person name="Lopandic K."/>
        </authorList>
    </citation>
    <scope>NUCLEOTIDE SEQUENCE [LARGE SCALE GENOMIC DNA]</scope>
    <source>
        <strain evidence="8 9">CBS 789</strain>
    </source>
</reference>
<dbReference type="GeneID" id="26841561"/>
<keyword evidence="9" id="KW-1185">Reference proteome</keyword>
<evidence type="ECO:0000313" key="9">
    <source>
        <dbReference type="Proteomes" id="UP000054251"/>
    </source>
</evidence>
<feature type="transmembrane region" description="Helical" evidence="7">
    <location>
        <begin position="284"/>
        <end position="302"/>
    </location>
</feature>
<dbReference type="Proteomes" id="UP000054251">
    <property type="component" value="Unassembled WGS sequence"/>
</dbReference>
<accession>A0A0V1PTT1</accession>
<feature type="transmembrane region" description="Helical" evidence="7">
    <location>
        <begin position="148"/>
        <end position="168"/>
    </location>
</feature>
<dbReference type="OrthoDB" id="419770at2759"/>
<protein>
    <recommendedName>
        <fullName evidence="7">Post-GPI attachment to proteins factor 3</fullName>
    </recommendedName>
</protein>
<dbReference type="InterPro" id="IPR007217">
    <property type="entry name" value="Per1-like"/>
</dbReference>
<name>A0A0V1PTT1_9ASCO</name>
<evidence type="ECO:0000256" key="4">
    <source>
        <dbReference type="ARBA" id="ARBA00022729"/>
    </source>
</evidence>
<dbReference type="AlphaFoldDB" id="A0A0V1PTT1"/>
<proteinExistence type="inferred from homology"/>
<gene>
    <name evidence="8" type="ORF">AC631_04552</name>
</gene>
<comment type="caution">
    <text evidence="8">The sequence shown here is derived from an EMBL/GenBank/DDBJ whole genome shotgun (WGS) entry which is preliminary data.</text>
</comment>
<evidence type="ECO:0000256" key="3">
    <source>
        <dbReference type="ARBA" id="ARBA00022692"/>
    </source>
</evidence>
<feature type="transmembrane region" description="Helical" evidence="7">
    <location>
        <begin position="259"/>
        <end position="278"/>
    </location>
</feature>
<dbReference type="PANTHER" id="PTHR13148">
    <property type="entry name" value="PER1-RELATED"/>
    <property type="match status" value="1"/>
</dbReference>
<comment type="subcellular location">
    <subcellularLocation>
        <location evidence="1">Endomembrane system</location>
        <topology evidence="1">Multi-pass membrane protein</topology>
    </subcellularLocation>
    <subcellularLocation>
        <location evidence="7">Endoplasmic reticulum membrane</location>
        <topology evidence="7">Multi-pass membrane protein</topology>
    </subcellularLocation>
</comment>
<dbReference type="Pfam" id="PF04080">
    <property type="entry name" value="Per1"/>
    <property type="match status" value="1"/>
</dbReference>
<evidence type="ECO:0000256" key="1">
    <source>
        <dbReference type="ARBA" id="ARBA00004127"/>
    </source>
</evidence>
<evidence type="ECO:0000256" key="2">
    <source>
        <dbReference type="ARBA" id="ARBA00022502"/>
    </source>
</evidence>
<keyword evidence="2 7" id="KW-0337">GPI-anchor biosynthesis</keyword>
<keyword evidence="7" id="KW-0256">Endoplasmic reticulum</keyword>
<dbReference type="GO" id="GO:0005789">
    <property type="term" value="C:endoplasmic reticulum membrane"/>
    <property type="evidence" value="ECO:0007669"/>
    <property type="project" value="UniProtKB-SubCell"/>
</dbReference>
<dbReference type="GO" id="GO:0006506">
    <property type="term" value="P:GPI anchor biosynthetic process"/>
    <property type="evidence" value="ECO:0007669"/>
    <property type="project" value="UniProtKB-KW"/>
</dbReference>
<keyword evidence="6 7" id="KW-0472">Membrane</keyword>
<evidence type="ECO:0000256" key="7">
    <source>
        <dbReference type="RuleBase" id="RU365066"/>
    </source>
</evidence>
<evidence type="ECO:0000256" key="5">
    <source>
        <dbReference type="ARBA" id="ARBA00022989"/>
    </source>
</evidence>
<comment type="caution">
    <text evidence="7">Lacks conserved residue(s) required for the propagation of feature annotation.</text>
</comment>
<organism evidence="8 9">
    <name type="scientific">Debaryomyces fabryi</name>
    <dbReference type="NCBI Taxonomy" id="58627"/>
    <lineage>
        <taxon>Eukaryota</taxon>
        <taxon>Fungi</taxon>
        <taxon>Dikarya</taxon>
        <taxon>Ascomycota</taxon>
        <taxon>Saccharomycotina</taxon>
        <taxon>Pichiomycetes</taxon>
        <taxon>Debaryomycetaceae</taxon>
        <taxon>Debaryomyces</taxon>
    </lineage>
</organism>
<feature type="transmembrane region" description="Helical" evidence="7">
    <location>
        <begin position="228"/>
        <end position="247"/>
    </location>
</feature>
<feature type="transmembrane region" description="Helical" evidence="7">
    <location>
        <begin position="198"/>
        <end position="216"/>
    </location>
</feature>
<feature type="signal peptide" evidence="7">
    <location>
        <begin position="1"/>
        <end position="27"/>
    </location>
</feature>
<dbReference type="EMBL" id="LMYN01000126">
    <property type="protein sequence ID" value="KRZ99676.1"/>
    <property type="molecule type" value="Genomic_DNA"/>
</dbReference>
<evidence type="ECO:0000256" key="6">
    <source>
        <dbReference type="ARBA" id="ARBA00023136"/>
    </source>
</evidence>